<gene>
    <name evidence="3" type="ORF">DOTSEDRAFT_74757</name>
</gene>
<feature type="region of interest" description="Disordered" evidence="1">
    <location>
        <begin position="239"/>
        <end position="286"/>
    </location>
</feature>
<accession>N1PC54</accession>
<feature type="compositionally biased region" description="Low complexity" evidence="1">
    <location>
        <begin position="202"/>
        <end position="221"/>
    </location>
</feature>
<feature type="compositionally biased region" description="Polar residues" evidence="1">
    <location>
        <begin position="269"/>
        <end position="286"/>
    </location>
</feature>
<protein>
    <recommendedName>
        <fullName evidence="2">Metallo-beta-lactamase domain-containing protein</fullName>
    </recommendedName>
</protein>
<evidence type="ECO:0000259" key="2">
    <source>
        <dbReference type="Pfam" id="PF12706"/>
    </source>
</evidence>
<dbReference type="InterPro" id="IPR001279">
    <property type="entry name" value="Metallo-B-lactamas"/>
</dbReference>
<dbReference type="InterPro" id="IPR036866">
    <property type="entry name" value="RibonucZ/Hydroxyglut_hydro"/>
</dbReference>
<proteinExistence type="predicted"/>
<dbReference type="AlphaFoldDB" id="N1PC54"/>
<feature type="domain" description="Metallo-beta-lactamase" evidence="2">
    <location>
        <begin position="36"/>
        <end position="159"/>
    </location>
</feature>
<organism evidence="3 4">
    <name type="scientific">Dothistroma septosporum (strain NZE10 / CBS 128990)</name>
    <name type="common">Red band needle blight fungus</name>
    <name type="synonym">Mycosphaerella pini</name>
    <dbReference type="NCBI Taxonomy" id="675120"/>
    <lineage>
        <taxon>Eukaryota</taxon>
        <taxon>Fungi</taxon>
        <taxon>Dikarya</taxon>
        <taxon>Ascomycota</taxon>
        <taxon>Pezizomycotina</taxon>
        <taxon>Dothideomycetes</taxon>
        <taxon>Dothideomycetidae</taxon>
        <taxon>Mycosphaerellales</taxon>
        <taxon>Mycosphaerellaceae</taxon>
        <taxon>Dothistroma</taxon>
    </lineage>
</organism>
<keyword evidence="4" id="KW-1185">Reference proteome</keyword>
<dbReference type="PANTHER" id="PTHR36142:SF5">
    <property type="entry name" value="METALLO-BETA-LACTAMASE DOMAIN-CONTAINING PROTEIN"/>
    <property type="match status" value="1"/>
</dbReference>
<evidence type="ECO:0000313" key="4">
    <source>
        <dbReference type="Proteomes" id="UP000016933"/>
    </source>
</evidence>
<evidence type="ECO:0000256" key="1">
    <source>
        <dbReference type="SAM" id="MobiDB-lite"/>
    </source>
</evidence>
<reference evidence="4" key="1">
    <citation type="journal article" date="2012" name="PLoS Genet.">
        <title>The genomes of the fungal plant pathogens Cladosporium fulvum and Dothistroma septosporum reveal adaptation to different hosts and lifestyles but also signatures of common ancestry.</title>
        <authorList>
            <person name="de Wit P.J.G.M."/>
            <person name="van der Burgt A."/>
            <person name="Oekmen B."/>
            <person name="Stergiopoulos I."/>
            <person name="Abd-Elsalam K.A."/>
            <person name="Aerts A.L."/>
            <person name="Bahkali A.H."/>
            <person name="Beenen H.G."/>
            <person name="Chettri P."/>
            <person name="Cox M.P."/>
            <person name="Datema E."/>
            <person name="de Vries R.P."/>
            <person name="Dhillon B."/>
            <person name="Ganley A.R."/>
            <person name="Griffiths S.A."/>
            <person name="Guo Y."/>
            <person name="Hamelin R.C."/>
            <person name="Henrissat B."/>
            <person name="Kabir M.S."/>
            <person name="Jashni M.K."/>
            <person name="Kema G."/>
            <person name="Klaubauf S."/>
            <person name="Lapidus A."/>
            <person name="Levasseur A."/>
            <person name="Lindquist E."/>
            <person name="Mehrabi R."/>
            <person name="Ohm R.A."/>
            <person name="Owen T.J."/>
            <person name="Salamov A."/>
            <person name="Schwelm A."/>
            <person name="Schijlen E."/>
            <person name="Sun H."/>
            <person name="van den Burg H.A."/>
            <person name="van Ham R.C.H.J."/>
            <person name="Zhang S."/>
            <person name="Goodwin S.B."/>
            <person name="Grigoriev I.V."/>
            <person name="Collemare J."/>
            <person name="Bradshaw R.E."/>
        </authorList>
    </citation>
    <scope>NUCLEOTIDE SEQUENCE [LARGE SCALE GENOMIC DNA]</scope>
    <source>
        <strain evidence="4">NZE10 / CBS 128990</strain>
    </source>
</reference>
<dbReference type="eggNOG" id="ENOG502S7AM">
    <property type="taxonomic scope" value="Eukaryota"/>
</dbReference>
<dbReference type="Proteomes" id="UP000016933">
    <property type="component" value="Unassembled WGS sequence"/>
</dbReference>
<dbReference type="PANTHER" id="PTHR36142">
    <property type="entry name" value="METALLO-HYDROLASE/OXIDOREDUCTASE SUPERFAMILY PROTEIN"/>
    <property type="match status" value="1"/>
</dbReference>
<evidence type="ECO:0000313" key="3">
    <source>
        <dbReference type="EMBL" id="EME39998.1"/>
    </source>
</evidence>
<sequence length="425" mass="46125">MSVTVQQYTADSTFLVTFAPPFAPVRYKGKFPGSLNILFDPWLDGASIVGHPKFATNKHTGPAAITSLAGLKDIDVIVISQEKSDHLHEKTLQTLPRDTKVKILATPKAAKKIYDWDYFVDPGIICVMSPYNATKEETVTRIPIEAYSSTSAQGEVTITNISEKRDLTGLHNAIGVTYRPPGTILKAADGTTVRISEMPGMSPSRPTTAKSSASSTVSRSSRSARQRYLRGALDDLEYYSPFVPQPNDDYETAPEPSFRSRADSAQGRPATSASRPSTSYNNSTRQGNHEKVLSILYTPHGIDPTKLRSYLSQHLHPLSGALPLTALFHSLNVESNPWWMGGLISAGAPGGVKLAKELDVRYWISAHDEIKDSSGVAVSFIKKQVYTPEDATKMLKKVQGVEGGRGIGTQVCVLGCGGQRRFVGG</sequence>
<dbReference type="STRING" id="675120.N1PC54"/>
<dbReference type="OrthoDB" id="332863at2759"/>
<dbReference type="Gene3D" id="3.60.15.10">
    <property type="entry name" value="Ribonuclease Z/Hydroxyacylglutathione hydrolase-like"/>
    <property type="match status" value="1"/>
</dbReference>
<dbReference type="Pfam" id="PF12706">
    <property type="entry name" value="Lactamase_B_2"/>
    <property type="match status" value="1"/>
</dbReference>
<name>N1PC54_DOTSN</name>
<reference evidence="3 4" key="2">
    <citation type="journal article" date="2012" name="PLoS Pathog.">
        <title>Diverse lifestyles and strategies of plant pathogenesis encoded in the genomes of eighteen Dothideomycetes fungi.</title>
        <authorList>
            <person name="Ohm R.A."/>
            <person name="Feau N."/>
            <person name="Henrissat B."/>
            <person name="Schoch C.L."/>
            <person name="Horwitz B.A."/>
            <person name="Barry K.W."/>
            <person name="Condon B.J."/>
            <person name="Copeland A.C."/>
            <person name="Dhillon B."/>
            <person name="Glaser F."/>
            <person name="Hesse C.N."/>
            <person name="Kosti I."/>
            <person name="LaButti K."/>
            <person name="Lindquist E.A."/>
            <person name="Lucas S."/>
            <person name="Salamov A.A."/>
            <person name="Bradshaw R.E."/>
            <person name="Ciuffetti L."/>
            <person name="Hamelin R.C."/>
            <person name="Kema G.H.J."/>
            <person name="Lawrence C."/>
            <person name="Scott J.A."/>
            <person name="Spatafora J.W."/>
            <person name="Turgeon B.G."/>
            <person name="de Wit P.J.G.M."/>
            <person name="Zhong S."/>
            <person name="Goodwin S.B."/>
            <person name="Grigoriev I.V."/>
        </authorList>
    </citation>
    <scope>NUCLEOTIDE SEQUENCE [LARGE SCALE GENOMIC DNA]</scope>
    <source>
        <strain evidence="4">NZE10 / CBS 128990</strain>
    </source>
</reference>
<dbReference type="OMA" id="WIPAKRD"/>
<dbReference type="SUPFAM" id="SSF56281">
    <property type="entry name" value="Metallo-hydrolase/oxidoreductase"/>
    <property type="match status" value="1"/>
</dbReference>
<dbReference type="HOGENOM" id="CLU_047435_2_0_1"/>
<dbReference type="EMBL" id="KB446544">
    <property type="protein sequence ID" value="EME39998.1"/>
    <property type="molecule type" value="Genomic_DNA"/>
</dbReference>
<feature type="region of interest" description="Disordered" evidence="1">
    <location>
        <begin position="195"/>
        <end position="225"/>
    </location>
</feature>